<dbReference type="InterPro" id="IPR004518">
    <property type="entry name" value="MazG-like_dom"/>
</dbReference>
<dbReference type="InterPro" id="IPR035013">
    <property type="entry name" value="YabN_N"/>
</dbReference>
<name>A0ABU0A302_9BACI</name>
<dbReference type="PANTHER" id="PTHR30522">
    <property type="entry name" value="NUCLEOSIDE TRIPHOSPHATE PYROPHOSPHOHYDROLASE"/>
    <property type="match status" value="1"/>
</dbReference>
<dbReference type="InterPro" id="IPR000878">
    <property type="entry name" value="4pyrrol_Mease"/>
</dbReference>
<dbReference type="Pfam" id="PF00590">
    <property type="entry name" value="TP_methylase"/>
    <property type="match status" value="1"/>
</dbReference>
<dbReference type="RefSeq" id="WP_307332271.1">
    <property type="nucleotide sequence ID" value="NZ_JAUSUG010000036.1"/>
</dbReference>
<dbReference type="CDD" id="cd11529">
    <property type="entry name" value="NTP-PPase_MazG_Cterm"/>
    <property type="match status" value="1"/>
</dbReference>
<dbReference type="PIRSF" id="PIRSF002845">
    <property type="entry name" value="Ttrprl_mtas_MazG"/>
    <property type="match status" value="1"/>
</dbReference>
<gene>
    <name evidence="3" type="ORF">J2S74_005330</name>
</gene>
<dbReference type="NCBIfam" id="NF007113">
    <property type="entry name" value="PRK09562.1"/>
    <property type="match status" value="1"/>
</dbReference>
<feature type="domain" description="NTP pyrophosphohydrolase MazG-like" evidence="2">
    <location>
        <begin position="255"/>
        <end position="328"/>
    </location>
</feature>
<dbReference type="Pfam" id="PF03819">
    <property type="entry name" value="MazG"/>
    <property type="match status" value="2"/>
</dbReference>
<dbReference type="SUPFAM" id="SSF53790">
    <property type="entry name" value="Tetrapyrrole methylase"/>
    <property type="match status" value="1"/>
</dbReference>
<evidence type="ECO:0000313" key="4">
    <source>
        <dbReference type="Proteomes" id="UP001230005"/>
    </source>
</evidence>
<keyword evidence="3" id="KW-0808">Transferase</keyword>
<keyword evidence="4" id="KW-1185">Reference proteome</keyword>
<accession>A0ABU0A302</accession>
<feature type="domain" description="Tetrapyrrole methylase" evidence="1">
    <location>
        <begin position="5"/>
        <end position="207"/>
    </location>
</feature>
<dbReference type="NCBIfam" id="TIGR00444">
    <property type="entry name" value="mazG"/>
    <property type="match status" value="1"/>
</dbReference>
<dbReference type="InterPro" id="IPR048011">
    <property type="entry name" value="NTP-PPase_MazG-like_C"/>
</dbReference>
<dbReference type="Gene3D" id="3.40.1010.10">
    <property type="entry name" value="Cobalt-precorrin-4 Transmethylase, Domain 1"/>
    <property type="match status" value="1"/>
</dbReference>
<dbReference type="InterPro" id="IPR024180">
    <property type="entry name" value="Tetrapyrrole_Mease/MazG_pred"/>
</dbReference>
<dbReference type="GO" id="GO:0032259">
    <property type="term" value="P:methylation"/>
    <property type="evidence" value="ECO:0007669"/>
    <property type="project" value="UniProtKB-KW"/>
</dbReference>
<dbReference type="InterPro" id="IPR048015">
    <property type="entry name" value="NTP-PPase_MazG-like_N"/>
</dbReference>
<dbReference type="Gene3D" id="1.10.287.1080">
    <property type="entry name" value="MazG-like"/>
    <property type="match status" value="2"/>
</dbReference>
<dbReference type="EMBL" id="JAUSUG010000036">
    <property type="protein sequence ID" value="MDQ0257867.1"/>
    <property type="molecule type" value="Genomic_DNA"/>
</dbReference>
<evidence type="ECO:0000259" key="1">
    <source>
        <dbReference type="Pfam" id="PF00590"/>
    </source>
</evidence>
<organism evidence="3 4">
    <name type="scientific">Evansella vedderi</name>
    <dbReference type="NCBI Taxonomy" id="38282"/>
    <lineage>
        <taxon>Bacteria</taxon>
        <taxon>Bacillati</taxon>
        <taxon>Bacillota</taxon>
        <taxon>Bacilli</taxon>
        <taxon>Bacillales</taxon>
        <taxon>Bacillaceae</taxon>
        <taxon>Evansella</taxon>
    </lineage>
</organism>
<dbReference type="CDD" id="cd11528">
    <property type="entry name" value="NTP-PPase_MazG_Nterm"/>
    <property type="match status" value="1"/>
</dbReference>
<comment type="caution">
    <text evidence="3">The sequence shown here is derived from an EMBL/GenBank/DDBJ whole genome shotgun (WGS) entry which is preliminary data.</text>
</comment>
<dbReference type="GO" id="GO:0008168">
    <property type="term" value="F:methyltransferase activity"/>
    <property type="evidence" value="ECO:0007669"/>
    <property type="project" value="UniProtKB-KW"/>
</dbReference>
<evidence type="ECO:0000259" key="2">
    <source>
        <dbReference type="Pfam" id="PF03819"/>
    </source>
</evidence>
<dbReference type="InterPro" id="IPR014777">
    <property type="entry name" value="4pyrrole_Mease_sub1"/>
</dbReference>
<dbReference type="Proteomes" id="UP001230005">
    <property type="component" value="Unassembled WGS sequence"/>
</dbReference>
<dbReference type="InterPro" id="IPR011551">
    <property type="entry name" value="NTP_PyrPHydrolase_MazG"/>
</dbReference>
<keyword evidence="3" id="KW-0489">Methyltransferase</keyword>
<reference evidence="3 4" key="1">
    <citation type="submission" date="2023-07" db="EMBL/GenBank/DDBJ databases">
        <title>Genomic Encyclopedia of Type Strains, Phase IV (KMG-IV): sequencing the most valuable type-strain genomes for metagenomic binning, comparative biology and taxonomic classification.</title>
        <authorList>
            <person name="Goeker M."/>
        </authorList>
    </citation>
    <scope>NUCLEOTIDE SEQUENCE [LARGE SCALE GENOMIC DNA]</scope>
    <source>
        <strain evidence="3 4">DSM 9768</strain>
    </source>
</reference>
<protein>
    <submittedName>
        <fullName evidence="3">Tetrapyrrole methylase family protein/MazG family protein</fullName>
    </submittedName>
</protein>
<dbReference type="CDD" id="cd11723">
    <property type="entry name" value="YabN_N_like"/>
    <property type="match status" value="1"/>
</dbReference>
<dbReference type="PANTHER" id="PTHR30522:SF0">
    <property type="entry name" value="NUCLEOSIDE TRIPHOSPHATE PYROPHOSPHOHYDROLASE"/>
    <property type="match status" value="1"/>
</dbReference>
<evidence type="ECO:0000313" key="3">
    <source>
        <dbReference type="EMBL" id="MDQ0257867.1"/>
    </source>
</evidence>
<dbReference type="SUPFAM" id="SSF101386">
    <property type="entry name" value="all-alpha NTP pyrophosphatases"/>
    <property type="match status" value="2"/>
</dbReference>
<proteinExistence type="predicted"/>
<sequence length="487" mass="55414">MKRDITVIGLGAGDLEQLPLGIYKMLKGTDKIFTRTEEHPVIHELKGEGVAFIGFDSIYEAHDQFAEVYEDICSKLLLEAEKGHVYYAVPGHPLVAESTVQLLLEKQRKEEINLHIIGGQSFLDPMFTALHIDPIDGFQLLDGTSLQRDAIEIRHHVIIAQVYDSFIASEVKLTLMEKLPDDYEVKVVTAAGSKEESVVIVPLYELDRVASLSNLTAVYVPPVTEERLLYREFAKLRQVIAKLRGPNGCPWDKEQTHESLKKYLVEEAYEVLDAIDDGDEENLAEELGDVLLQVLLHAQIGEDEGMFQIEDVIEALTEKMIRRHPHVFDNAIASDADKVVTQWEAIKKQEKGSENEFHSILESIPSALPSLLQAYKIQKKAAKVGFDWNEEAPMWMKLQEEISEWIQEIKEGNEEEAAKELGDILFVIVNLARFHGIDPEEALRQTNRKFIRRFYYIEKSIHGQGKKLEEQSLEDLDALWNEAKGQE</sequence>
<feature type="domain" description="NTP pyrophosphohydrolase MazG-like" evidence="2">
    <location>
        <begin position="397"/>
        <end position="453"/>
    </location>
</feature>
<dbReference type="InterPro" id="IPR035996">
    <property type="entry name" value="4pyrrol_Methylase_sf"/>
</dbReference>